<dbReference type="AlphaFoldDB" id="A0A3M8DTX0"/>
<dbReference type="PROSITE" id="PS50893">
    <property type="entry name" value="ABC_TRANSPORTER_2"/>
    <property type="match status" value="1"/>
</dbReference>
<dbReference type="Pfam" id="PF00005">
    <property type="entry name" value="ABC_tran"/>
    <property type="match status" value="1"/>
</dbReference>
<dbReference type="RefSeq" id="WP_122916293.1">
    <property type="nucleotide sequence ID" value="NZ_RHHQ01000004.1"/>
</dbReference>
<dbReference type="InterPro" id="IPR003593">
    <property type="entry name" value="AAA+_ATPase"/>
</dbReference>
<dbReference type="CDD" id="cd03257">
    <property type="entry name" value="ABC_NikE_OppD_transporters"/>
    <property type="match status" value="1"/>
</dbReference>
<dbReference type="EMBL" id="RHHQ01000004">
    <property type="protein sequence ID" value="RNB91630.1"/>
    <property type="molecule type" value="Genomic_DNA"/>
</dbReference>
<dbReference type="InterPro" id="IPR017871">
    <property type="entry name" value="ABC_transporter-like_CS"/>
</dbReference>
<evidence type="ECO:0000256" key="3">
    <source>
        <dbReference type="ARBA" id="ARBA00022448"/>
    </source>
</evidence>
<dbReference type="NCBIfam" id="TIGR01727">
    <property type="entry name" value="oligo_HPY"/>
    <property type="match status" value="1"/>
</dbReference>
<dbReference type="PANTHER" id="PTHR43297:SF2">
    <property type="entry name" value="DIPEPTIDE TRANSPORT ATP-BINDING PROTEIN DPPD"/>
    <property type="match status" value="1"/>
</dbReference>
<evidence type="ECO:0000313" key="10">
    <source>
        <dbReference type="Proteomes" id="UP000271031"/>
    </source>
</evidence>
<accession>A0A3M8DTX0</accession>
<dbReference type="GO" id="GO:0005524">
    <property type="term" value="F:ATP binding"/>
    <property type="evidence" value="ECO:0007669"/>
    <property type="project" value="UniProtKB-KW"/>
</dbReference>
<dbReference type="Pfam" id="PF08352">
    <property type="entry name" value="oligo_HPY"/>
    <property type="match status" value="1"/>
</dbReference>
<dbReference type="FunFam" id="3.40.50.300:FF:000016">
    <property type="entry name" value="Oligopeptide ABC transporter ATP-binding component"/>
    <property type="match status" value="1"/>
</dbReference>
<evidence type="ECO:0000256" key="7">
    <source>
        <dbReference type="ARBA" id="ARBA00023136"/>
    </source>
</evidence>
<dbReference type="Proteomes" id="UP000271031">
    <property type="component" value="Unassembled WGS sequence"/>
</dbReference>
<dbReference type="SMART" id="SM00382">
    <property type="entry name" value="AAA"/>
    <property type="match status" value="1"/>
</dbReference>
<evidence type="ECO:0000256" key="6">
    <source>
        <dbReference type="ARBA" id="ARBA00022840"/>
    </source>
</evidence>
<dbReference type="OrthoDB" id="9802264at2"/>
<dbReference type="GO" id="GO:0015833">
    <property type="term" value="P:peptide transport"/>
    <property type="evidence" value="ECO:0007669"/>
    <property type="project" value="InterPro"/>
</dbReference>
<dbReference type="InterPro" id="IPR027417">
    <property type="entry name" value="P-loop_NTPase"/>
</dbReference>
<gene>
    <name evidence="9" type="ORF">EDM56_02400</name>
</gene>
<feature type="domain" description="ABC transporter" evidence="8">
    <location>
        <begin position="7"/>
        <end position="258"/>
    </location>
</feature>
<comment type="caution">
    <text evidence="9">The sequence shown here is derived from an EMBL/GenBank/DDBJ whole genome shotgun (WGS) entry which is preliminary data.</text>
</comment>
<dbReference type="PROSITE" id="PS00211">
    <property type="entry name" value="ABC_TRANSPORTER_1"/>
    <property type="match status" value="1"/>
</dbReference>
<comment type="similarity">
    <text evidence="2">Belongs to the ABC transporter superfamily.</text>
</comment>
<keyword evidence="3" id="KW-0813">Transport</keyword>
<dbReference type="Gene3D" id="3.40.50.300">
    <property type="entry name" value="P-loop containing nucleotide triphosphate hydrolases"/>
    <property type="match status" value="1"/>
</dbReference>
<keyword evidence="7" id="KW-0472">Membrane</keyword>
<evidence type="ECO:0000256" key="1">
    <source>
        <dbReference type="ARBA" id="ARBA00004202"/>
    </source>
</evidence>
<evidence type="ECO:0000256" key="4">
    <source>
        <dbReference type="ARBA" id="ARBA00022475"/>
    </source>
</evidence>
<keyword evidence="4" id="KW-1003">Cell membrane</keyword>
<dbReference type="GO" id="GO:0016887">
    <property type="term" value="F:ATP hydrolysis activity"/>
    <property type="evidence" value="ECO:0007669"/>
    <property type="project" value="InterPro"/>
</dbReference>
<dbReference type="InterPro" id="IPR013563">
    <property type="entry name" value="Oligopep_ABC_C"/>
</dbReference>
<dbReference type="SUPFAM" id="SSF52540">
    <property type="entry name" value="P-loop containing nucleoside triphosphate hydrolases"/>
    <property type="match status" value="1"/>
</dbReference>
<keyword evidence="5" id="KW-0547">Nucleotide-binding</keyword>
<organism evidence="9 10">
    <name type="scientific">Brevibacillus fluminis</name>
    <dbReference type="NCBI Taxonomy" id="511487"/>
    <lineage>
        <taxon>Bacteria</taxon>
        <taxon>Bacillati</taxon>
        <taxon>Bacillota</taxon>
        <taxon>Bacilli</taxon>
        <taxon>Bacillales</taxon>
        <taxon>Paenibacillaceae</taxon>
        <taxon>Brevibacillus</taxon>
    </lineage>
</organism>
<reference evidence="9 10" key="1">
    <citation type="submission" date="2018-10" db="EMBL/GenBank/DDBJ databases">
        <title>Phylogenomics of Brevibacillus.</title>
        <authorList>
            <person name="Dunlap C."/>
        </authorList>
    </citation>
    <scope>NUCLEOTIDE SEQUENCE [LARGE SCALE GENOMIC DNA]</scope>
    <source>
        <strain evidence="9 10">JCM 15716</strain>
    </source>
</reference>
<protein>
    <submittedName>
        <fullName evidence="9">ABC transporter ATP-binding protein</fullName>
    </submittedName>
</protein>
<sequence>MEREPLLHVKNLKTHFSSEQSRVTAVDGITFEIRSGETVALVGESGCGKSVTSLSILRLFPQHSGTKLDGEIWFEGQDLLSLTNDEMEKVRGNRISMIFQDPMTSLNPVYPIGDQIAEAFIHHQKTTKKEAMERAIEMLKLVGIPSPEKRVHEYPHQLSGGMRQRVMIAMGLACNPRLLIADEPTTALDVTIQAQILELMERIKQELDMGIMLITHDLGVVAEVCSRVMVMYLGQIVEDTTVERLFECPRHPYTMGLMQSIPRMDGDRREKLHVIKGIVPSLHHVPTGCRFAPRCPYADEKCVHQAPDLESFQSDHKVRCWHHAKIVAEGGDDRAFDGNYTSATLTS</sequence>
<evidence type="ECO:0000256" key="2">
    <source>
        <dbReference type="ARBA" id="ARBA00005417"/>
    </source>
</evidence>
<name>A0A3M8DTX0_9BACL</name>
<dbReference type="PANTHER" id="PTHR43297">
    <property type="entry name" value="OLIGOPEPTIDE TRANSPORT ATP-BINDING PROTEIN APPD"/>
    <property type="match status" value="1"/>
</dbReference>
<dbReference type="InterPro" id="IPR050388">
    <property type="entry name" value="ABC_Ni/Peptide_Import"/>
</dbReference>
<evidence type="ECO:0000259" key="8">
    <source>
        <dbReference type="PROSITE" id="PS50893"/>
    </source>
</evidence>
<evidence type="ECO:0000256" key="5">
    <source>
        <dbReference type="ARBA" id="ARBA00022741"/>
    </source>
</evidence>
<keyword evidence="6 9" id="KW-0067">ATP-binding</keyword>
<keyword evidence="10" id="KW-1185">Reference proteome</keyword>
<comment type="subcellular location">
    <subcellularLocation>
        <location evidence="1">Cell membrane</location>
        <topology evidence="1">Peripheral membrane protein</topology>
    </subcellularLocation>
</comment>
<evidence type="ECO:0000313" key="9">
    <source>
        <dbReference type="EMBL" id="RNB91630.1"/>
    </source>
</evidence>
<proteinExistence type="inferred from homology"/>
<dbReference type="InterPro" id="IPR003439">
    <property type="entry name" value="ABC_transporter-like_ATP-bd"/>
</dbReference>
<dbReference type="GO" id="GO:0005886">
    <property type="term" value="C:plasma membrane"/>
    <property type="evidence" value="ECO:0007669"/>
    <property type="project" value="UniProtKB-SubCell"/>
</dbReference>